<dbReference type="GeneID" id="10374077"/>
<sequence length="74" mass="8460">MRTTYDEIWLENFMHQLRVDVHDRLARPCTRYEVREALVQALNSNAFPDESAAQSRDVSSPFSPPGALGHTAWT</sequence>
<dbReference type="RefSeq" id="XP_047603679.1">
    <property type="nucleotide sequence ID" value="XM_047747715.1"/>
</dbReference>
<protein>
    <submittedName>
        <fullName evidence="2">Uncharacterized protein</fullName>
    </submittedName>
</protein>
<name>F2SFB5_TRIRC</name>
<keyword evidence="3" id="KW-1185">Reference proteome</keyword>
<dbReference type="AlphaFoldDB" id="F2SFB5"/>
<feature type="region of interest" description="Disordered" evidence="1">
    <location>
        <begin position="49"/>
        <end position="74"/>
    </location>
</feature>
<dbReference type="InParanoid" id="F2SFB5"/>
<reference evidence="3" key="1">
    <citation type="journal article" date="2012" name="MBio">
        <title>Comparative genome analysis of Trichophyton rubrum and related dermatophytes reveals candidate genes involved in infection.</title>
        <authorList>
            <person name="Martinez D.A."/>
            <person name="Oliver B.G."/>
            <person name="Graeser Y."/>
            <person name="Goldberg J.M."/>
            <person name="Li W."/>
            <person name="Martinez-Rossi N.M."/>
            <person name="Monod M."/>
            <person name="Shelest E."/>
            <person name="Barton R.C."/>
            <person name="Birch E."/>
            <person name="Brakhage A.A."/>
            <person name="Chen Z."/>
            <person name="Gurr S.J."/>
            <person name="Heiman D."/>
            <person name="Heitman J."/>
            <person name="Kosti I."/>
            <person name="Rossi A."/>
            <person name="Saif S."/>
            <person name="Samalova M."/>
            <person name="Saunders C.W."/>
            <person name="Shea T."/>
            <person name="Summerbell R.C."/>
            <person name="Xu J."/>
            <person name="Young S."/>
            <person name="Zeng Q."/>
            <person name="Birren B.W."/>
            <person name="Cuomo C.A."/>
            <person name="White T.C."/>
        </authorList>
    </citation>
    <scope>NUCLEOTIDE SEQUENCE [LARGE SCALE GENOMIC DNA]</scope>
    <source>
        <strain evidence="3">ATCC MYA-4607 / CBS 118892</strain>
    </source>
</reference>
<evidence type="ECO:0000313" key="3">
    <source>
        <dbReference type="Proteomes" id="UP000008864"/>
    </source>
</evidence>
<evidence type="ECO:0000313" key="2">
    <source>
        <dbReference type="EMBL" id="EGD84882.2"/>
    </source>
</evidence>
<dbReference type="VEuPathDB" id="FungiDB:TERG_01155"/>
<dbReference type="Proteomes" id="UP000008864">
    <property type="component" value="Unassembled WGS sequence"/>
</dbReference>
<proteinExistence type="predicted"/>
<evidence type="ECO:0000256" key="1">
    <source>
        <dbReference type="SAM" id="MobiDB-lite"/>
    </source>
</evidence>
<accession>F2SFB5</accession>
<dbReference type="HOGENOM" id="CLU_2689572_0_0_1"/>
<feature type="compositionally biased region" description="Polar residues" evidence="1">
    <location>
        <begin position="49"/>
        <end position="61"/>
    </location>
</feature>
<dbReference type="EMBL" id="GG700648">
    <property type="protein sequence ID" value="EGD84882.2"/>
    <property type="molecule type" value="Genomic_DNA"/>
</dbReference>
<organism evidence="2 3">
    <name type="scientific">Trichophyton rubrum (strain ATCC MYA-4607 / CBS 118892)</name>
    <name type="common">Athlete's foot fungus</name>
    <dbReference type="NCBI Taxonomy" id="559305"/>
    <lineage>
        <taxon>Eukaryota</taxon>
        <taxon>Fungi</taxon>
        <taxon>Dikarya</taxon>
        <taxon>Ascomycota</taxon>
        <taxon>Pezizomycotina</taxon>
        <taxon>Eurotiomycetes</taxon>
        <taxon>Eurotiomycetidae</taxon>
        <taxon>Onygenales</taxon>
        <taxon>Arthrodermataceae</taxon>
        <taxon>Trichophyton</taxon>
    </lineage>
</organism>
<gene>
    <name evidence="2" type="ORF">TERG_01155</name>
</gene>